<keyword evidence="6" id="KW-1185">Reference proteome</keyword>
<comment type="similarity">
    <text evidence="1">Belongs to the type-I restriction system S methylase family.</text>
</comment>
<sequence>MFSKYQDSKSLRSLQRKNDWNLFRFSDVLRDDTKNARKIKKEDYLSQGSYPIIDQGKDYIAGFTNEGDGIYATPPLIVFGDHTRLLKYIDFPIFIGADGVKLLKNTFSEEEVLTKYIYYYLCTVNIPDTGYNRHFKFLKEVIIPIPNIEVQKRIVRVLDKAQELIDKRKAQIEALDQLAQSVFLEMFGDPVRNKKNFPKMSIKDIAKSDKNAIKSGPFGSALKKEFYVSKGYKIYGQEQVIRDDFSFGDYYIDENLYKSLESYKISAGDILISLVGTFGKISIVPEEFEPGIINPRLMKITLNQNIMKPEYFKYLFSVPSIISQIEHVSHGGTMGIINTKIMKNFVIPVPPLELQNKFINFLKKIQMQKSLLHKSLNDLEIAFHSLMHRAFKGELFNN</sequence>
<feature type="domain" description="Type I restriction modification DNA specificity" evidence="4">
    <location>
        <begin position="18"/>
        <end position="173"/>
    </location>
</feature>
<dbReference type="Gene3D" id="3.90.220.20">
    <property type="entry name" value="DNA methylase specificity domains"/>
    <property type="match status" value="2"/>
</dbReference>
<reference evidence="5 6" key="1">
    <citation type="submission" date="2020-08" db="EMBL/GenBank/DDBJ databases">
        <title>Genomic Encyclopedia of Type Strains, Phase IV (KMG-IV): sequencing the most valuable type-strain genomes for metagenomic binning, comparative biology and taxonomic classification.</title>
        <authorList>
            <person name="Goeker M."/>
        </authorList>
    </citation>
    <scope>NUCLEOTIDE SEQUENCE [LARGE SCALE GENOMIC DNA]</scope>
    <source>
        <strain evidence="5 6">DSM 17075</strain>
    </source>
</reference>
<evidence type="ECO:0000256" key="1">
    <source>
        <dbReference type="ARBA" id="ARBA00010923"/>
    </source>
</evidence>
<evidence type="ECO:0000259" key="4">
    <source>
        <dbReference type="Pfam" id="PF01420"/>
    </source>
</evidence>
<keyword evidence="3" id="KW-0238">DNA-binding</keyword>
<dbReference type="RefSeq" id="WP_183183779.1">
    <property type="nucleotide sequence ID" value="NZ_BMNP01000004.1"/>
</dbReference>
<evidence type="ECO:0000256" key="3">
    <source>
        <dbReference type="ARBA" id="ARBA00023125"/>
    </source>
</evidence>
<dbReference type="GO" id="GO:0009307">
    <property type="term" value="P:DNA restriction-modification system"/>
    <property type="evidence" value="ECO:0007669"/>
    <property type="project" value="UniProtKB-KW"/>
</dbReference>
<dbReference type="PANTHER" id="PTHR30408:SF12">
    <property type="entry name" value="TYPE I RESTRICTION ENZYME MJAVIII SPECIFICITY SUBUNIT"/>
    <property type="match status" value="1"/>
</dbReference>
<dbReference type="GO" id="GO:0003677">
    <property type="term" value="F:DNA binding"/>
    <property type="evidence" value="ECO:0007669"/>
    <property type="project" value="UniProtKB-KW"/>
</dbReference>
<organism evidence="5 6">
    <name type="scientific">Anoxybacteroides voinovskiense</name>
    <dbReference type="NCBI Taxonomy" id="230470"/>
    <lineage>
        <taxon>Bacteria</taxon>
        <taxon>Bacillati</taxon>
        <taxon>Bacillota</taxon>
        <taxon>Bacilli</taxon>
        <taxon>Bacillales</taxon>
        <taxon>Anoxybacillaceae</taxon>
        <taxon>Anoxybacteroides</taxon>
    </lineage>
</organism>
<dbReference type="GO" id="GO:0009035">
    <property type="term" value="F:type I site-specific deoxyribonuclease activity"/>
    <property type="evidence" value="ECO:0007669"/>
    <property type="project" value="UniProtKB-EC"/>
</dbReference>
<proteinExistence type="inferred from homology"/>
<accession>A0A840DWF9</accession>
<feature type="domain" description="Type I restriction modification DNA specificity" evidence="4">
    <location>
        <begin position="197"/>
        <end position="379"/>
    </location>
</feature>
<evidence type="ECO:0000313" key="5">
    <source>
        <dbReference type="EMBL" id="MBB4073426.1"/>
    </source>
</evidence>
<keyword evidence="5" id="KW-0378">Hydrolase</keyword>
<keyword evidence="2" id="KW-0680">Restriction system</keyword>
<dbReference type="Pfam" id="PF01420">
    <property type="entry name" value="Methylase_S"/>
    <property type="match status" value="2"/>
</dbReference>
<dbReference type="InterPro" id="IPR000055">
    <property type="entry name" value="Restrct_endonuc_typeI_TRD"/>
</dbReference>
<dbReference type="AlphaFoldDB" id="A0A840DWF9"/>
<comment type="caution">
    <text evidence="5">The sequence shown here is derived from an EMBL/GenBank/DDBJ whole genome shotgun (WGS) entry which is preliminary data.</text>
</comment>
<protein>
    <submittedName>
        <fullName evidence="5">Type I restriction enzyme S subunit</fullName>
        <ecNumber evidence="5">3.1.21.3</ecNumber>
    </submittedName>
</protein>
<evidence type="ECO:0000256" key="2">
    <source>
        <dbReference type="ARBA" id="ARBA00022747"/>
    </source>
</evidence>
<dbReference type="Proteomes" id="UP000559598">
    <property type="component" value="Unassembled WGS sequence"/>
</dbReference>
<dbReference type="EC" id="3.1.21.3" evidence="5"/>
<name>A0A840DWF9_9BACL</name>
<evidence type="ECO:0000313" key="6">
    <source>
        <dbReference type="Proteomes" id="UP000559598"/>
    </source>
</evidence>
<gene>
    <name evidence="5" type="ORF">GGR02_001188</name>
</gene>
<dbReference type="PANTHER" id="PTHR30408">
    <property type="entry name" value="TYPE-1 RESTRICTION ENZYME ECOKI SPECIFICITY PROTEIN"/>
    <property type="match status" value="1"/>
</dbReference>
<dbReference type="InterPro" id="IPR052021">
    <property type="entry name" value="Type-I_RS_S_subunit"/>
</dbReference>
<dbReference type="InterPro" id="IPR044946">
    <property type="entry name" value="Restrct_endonuc_typeI_TRD_sf"/>
</dbReference>
<dbReference type="EMBL" id="JACIDE010000006">
    <property type="protein sequence ID" value="MBB4073426.1"/>
    <property type="molecule type" value="Genomic_DNA"/>
</dbReference>
<dbReference type="SUPFAM" id="SSF116734">
    <property type="entry name" value="DNA methylase specificity domain"/>
    <property type="match status" value="2"/>
</dbReference>